<feature type="transmembrane region" description="Helical" evidence="8">
    <location>
        <begin position="50"/>
        <end position="71"/>
    </location>
</feature>
<dbReference type="GO" id="GO:0009306">
    <property type="term" value="P:protein secretion"/>
    <property type="evidence" value="ECO:0007669"/>
    <property type="project" value="UniProtKB-UniRule"/>
</dbReference>
<dbReference type="Gene3D" id="1.20.5.1030">
    <property type="entry name" value="Preprotein translocase secy subunit"/>
    <property type="match status" value="1"/>
</dbReference>
<dbReference type="EMBL" id="JNAH01000003">
    <property type="protein sequence ID" value="KGF88443.1"/>
    <property type="molecule type" value="Genomic_DNA"/>
</dbReference>
<dbReference type="GO" id="GO:0031676">
    <property type="term" value="C:plasma membrane-derived thylakoid membrane"/>
    <property type="evidence" value="ECO:0007669"/>
    <property type="project" value="UniProtKB-SubCell"/>
</dbReference>
<evidence type="ECO:0000313" key="11">
    <source>
        <dbReference type="Proteomes" id="UP000030598"/>
    </source>
</evidence>
<evidence type="ECO:0000313" key="10">
    <source>
        <dbReference type="EMBL" id="KGF88443.1"/>
    </source>
</evidence>
<dbReference type="GO" id="GO:0008320">
    <property type="term" value="F:protein transmembrane transporter activity"/>
    <property type="evidence" value="ECO:0007669"/>
    <property type="project" value="UniProtKB-UniRule"/>
</dbReference>
<evidence type="ECO:0000256" key="1">
    <source>
        <dbReference type="ARBA" id="ARBA00004370"/>
    </source>
</evidence>
<sequence>MTSPTTNKEPLKKDSTEIEEPKKNNNFFRSTYDELKLVVWPNKQQLFSESVAVIIMVSFSAAAIASVSRFYGWAASQIFR</sequence>
<dbReference type="AlphaFoldDB" id="A0A0A1ZJQ3"/>
<proteinExistence type="inferred from homology"/>
<comment type="function">
    <text evidence="8">Essential subunit of the Sec protein translocation channel SecYEG. Clamps together the 2 halves of SecY. May contact the channel plug during translocation.</text>
</comment>
<dbReference type="NCBIfam" id="TIGR00964">
    <property type="entry name" value="secE_bact"/>
    <property type="match status" value="1"/>
</dbReference>
<dbReference type="InterPro" id="IPR038379">
    <property type="entry name" value="SecE_sf"/>
</dbReference>
<keyword evidence="5 8" id="KW-1133">Transmembrane helix</keyword>
<keyword evidence="8" id="KW-1003">Cell membrane</keyword>
<keyword evidence="4 8" id="KW-0653">Protein transport</keyword>
<evidence type="ECO:0000256" key="8">
    <source>
        <dbReference type="HAMAP-Rule" id="MF_00422"/>
    </source>
</evidence>
<keyword evidence="8" id="KW-0793">Thylakoid</keyword>
<gene>
    <name evidence="8" type="primary">secE</name>
    <name evidence="10" type="ORF">EU91_0376</name>
</gene>
<evidence type="ECO:0000256" key="7">
    <source>
        <dbReference type="ARBA" id="ARBA00023136"/>
    </source>
</evidence>
<dbReference type="RefSeq" id="WP_032523976.1">
    <property type="nucleotide sequence ID" value="NZ_CP138934.1"/>
</dbReference>
<feature type="compositionally biased region" description="Basic and acidic residues" evidence="9">
    <location>
        <begin position="9"/>
        <end position="22"/>
    </location>
</feature>
<keyword evidence="7 8" id="KW-0472">Membrane</keyword>
<dbReference type="InterPro" id="IPR001901">
    <property type="entry name" value="Translocase_SecE/Sec61-g"/>
</dbReference>
<evidence type="ECO:0000256" key="4">
    <source>
        <dbReference type="ARBA" id="ARBA00022927"/>
    </source>
</evidence>
<comment type="caution">
    <text evidence="10">The sequence shown here is derived from an EMBL/GenBank/DDBJ whole genome shotgun (WGS) entry which is preliminary data.</text>
</comment>
<comment type="subunit">
    <text evidence="8">Component of the Sec protein translocase complex. Heterotrimer consisting of SecY, SecE and SecG subunits. The heterotrimers can form oligomers, although 1 heterotrimer is thought to be able to translocate proteins. Interacts with the ribosome. Interacts with SecDF, and other proteins may be involved. Interacts with SecA.</text>
</comment>
<keyword evidence="3 8" id="KW-0812">Transmembrane</keyword>
<keyword evidence="2 8" id="KW-0813">Transport</keyword>
<evidence type="ECO:0000256" key="3">
    <source>
        <dbReference type="ARBA" id="ARBA00022692"/>
    </source>
</evidence>
<dbReference type="GO" id="GO:0065002">
    <property type="term" value="P:intracellular protein transmembrane transport"/>
    <property type="evidence" value="ECO:0007669"/>
    <property type="project" value="UniProtKB-UniRule"/>
</dbReference>
<evidence type="ECO:0000256" key="2">
    <source>
        <dbReference type="ARBA" id="ARBA00022448"/>
    </source>
</evidence>
<keyword evidence="8" id="KW-0997">Cell inner membrane</keyword>
<comment type="similarity">
    <text evidence="8">Belongs to the SecE/SEC61-gamma family.</text>
</comment>
<reference evidence="11" key="1">
    <citation type="journal article" date="2014" name="Sci. Data">
        <title>Genomes of diverse isolates of the marine cyanobacterium Prochlorococcus.</title>
        <authorList>
            <person name="Biller S."/>
            <person name="Berube P."/>
            <person name="Thompson J."/>
            <person name="Kelly L."/>
            <person name="Roggensack S."/>
            <person name="Awad L."/>
            <person name="Roache-Johnson K."/>
            <person name="Ding H."/>
            <person name="Giovannoni S.J."/>
            <person name="Moore L.R."/>
            <person name="Chisholm S.W."/>
        </authorList>
    </citation>
    <scope>NUCLEOTIDE SEQUENCE [LARGE SCALE GENOMIC DNA]</scope>
    <source>
        <strain evidence="11">GP2</strain>
    </source>
</reference>
<organism evidence="10 11">
    <name type="scientific">Prochlorococcus marinus str. GP2</name>
    <dbReference type="NCBI Taxonomy" id="59925"/>
    <lineage>
        <taxon>Bacteria</taxon>
        <taxon>Bacillati</taxon>
        <taxon>Cyanobacteriota</taxon>
        <taxon>Cyanophyceae</taxon>
        <taxon>Synechococcales</taxon>
        <taxon>Prochlorococcaceae</taxon>
        <taxon>Prochlorococcus</taxon>
    </lineage>
</organism>
<evidence type="ECO:0000256" key="6">
    <source>
        <dbReference type="ARBA" id="ARBA00023010"/>
    </source>
</evidence>
<dbReference type="OrthoDB" id="532376at2"/>
<dbReference type="GO" id="GO:0043952">
    <property type="term" value="P:protein transport by the Sec complex"/>
    <property type="evidence" value="ECO:0007669"/>
    <property type="project" value="UniProtKB-UniRule"/>
</dbReference>
<dbReference type="STRING" id="59925.EU91_0376"/>
<dbReference type="eggNOG" id="COG0690">
    <property type="taxonomic scope" value="Bacteria"/>
</dbReference>
<dbReference type="Proteomes" id="UP000030598">
    <property type="component" value="Unassembled WGS sequence"/>
</dbReference>
<dbReference type="InterPro" id="IPR005807">
    <property type="entry name" value="SecE_bac"/>
</dbReference>
<dbReference type="GO" id="GO:0006605">
    <property type="term" value="P:protein targeting"/>
    <property type="evidence" value="ECO:0007669"/>
    <property type="project" value="UniProtKB-UniRule"/>
</dbReference>
<protein>
    <recommendedName>
        <fullName evidence="8">Protein translocase subunit SecE</fullName>
    </recommendedName>
</protein>
<evidence type="ECO:0000256" key="9">
    <source>
        <dbReference type="SAM" id="MobiDB-lite"/>
    </source>
</evidence>
<evidence type="ECO:0000256" key="5">
    <source>
        <dbReference type="ARBA" id="ARBA00022989"/>
    </source>
</evidence>
<comment type="subcellular location">
    <subcellularLocation>
        <location evidence="8">Cell inner membrane</location>
        <topology evidence="8">Single-pass membrane protein</topology>
    </subcellularLocation>
    <subcellularLocation>
        <location evidence="8">Cellular thylakoid membrane</location>
        <topology evidence="8">Single-pass membrane protein</topology>
    </subcellularLocation>
    <subcellularLocation>
        <location evidence="1">Membrane</location>
    </subcellularLocation>
</comment>
<dbReference type="Pfam" id="PF00584">
    <property type="entry name" value="SecE"/>
    <property type="match status" value="1"/>
</dbReference>
<feature type="region of interest" description="Disordered" evidence="9">
    <location>
        <begin position="1"/>
        <end position="22"/>
    </location>
</feature>
<accession>A0A0A1ZJQ3</accession>
<keyword evidence="6 8" id="KW-0811">Translocation</keyword>
<dbReference type="HAMAP" id="MF_00422">
    <property type="entry name" value="SecE"/>
    <property type="match status" value="1"/>
</dbReference>
<name>A0A0A1ZJQ3_PROMR</name>